<dbReference type="HOGENOM" id="CLU_085026_0_0_9"/>
<evidence type="ECO:0000256" key="2">
    <source>
        <dbReference type="SAM" id="Phobius"/>
    </source>
</evidence>
<dbReference type="eggNOG" id="COG4858">
    <property type="taxonomic scope" value="Bacteria"/>
</dbReference>
<dbReference type="OrthoDB" id="1655249at2"/>
<feature type="transmembrane region" description="Helical" evidence="2">
    <location>
        <begin position="127"/>
        <end position="146"/>
    </location>
</feature>
<accession>E6LHX3</accession>
<keyword evidence="4" id="KW-1185">Reference proteome</keyword>
<proteinExistence type="predicted"/>
<dbReference type="AlphaFoldDB" id="E6LHX3"/>
<dbReference type="Proteomes" id="UP000010296">
    <property type="component" value="Unassembled WGS sequence"/>
</dbReference>
<feature type="transmembrane region" description="Helical" evidence="2">
    <location>
        <begin position="250"/>
        <end position="269"/>
    </location>
</feature>
<feature type="transmembrane region" description="Helical" evidence="2">
    <location>
        <begin position="98"/>
        <end position="115"/>
    </location>
</feature>
<dbReference type="RefSeq" id="WP_007208974.1">
    <property type="nucleotide sequence ID" value="NZ_GL622241.1"/>
</dbReference>
<reference evidence="3 4" key="1">
    <citation type="submission" date="2010-12" db="EMBL/GenBank/DDBJ databases">
        <authorList>
            <person name="Muzny D."/>
            <person name="Qin X."/>
            <person name="Deng J."/>
            <person name="Jiang H."/>
            <person name="Liu Y."/>
            <person name="Qu J."/>
            <person name="Song X.-Z."/>
            <person name="Zhang L."/>
            <person name="Thornton R."/>
            <person name="Coyle M."/>
            <person name="Francisco L."/>
            <person name="Jackson L."/>
            <person name="Javaid M."/>
            <person name="Korchina V."/>
            <person name="Kovar C."/>
            <person name="Mata R."/>
            <person name="Mathew T."/>
            <person name="Ngo R."/>
            <person name="Nguyen L."/>
            <person name="Nguyen N."/>
            <person name="Okwuonu G."/>
            <person name="Ongeri F."/>
            <person name="Pham C."/>
            <person name="Simmons D."/>
            <person name="Wilczek-Boney K."/>
            <person name="Hale W."/>
            <person name="Jakkamsetti A."/>
            <person name="Pham P."/>
            <person name="Ruth R."/>
            <person name="San Lucas F."/>
            <person name="Warren J."/>
            <person name="Zhang J."/>
            <person name="Zhao Z."/>
            <person name="Zhou C."/>
            <person name="Zhu D."/>
            <person name="Lee S."/>
            <person name="Bess C."/>
            <person name="Blankenburg K."/>
            <person name="Forbes L."/>
            <person name="Fu Q."/>
            <person name="Gubbala S."/>
            <person name="Hirani K."/>
            <person name="Jayaseelan J.C."/>
            <person name="Lara F."/>
            <person name="Munidasa M."/>
            <person name="Palculict T."/>
            <person name="Patil S."/>
            <person name="Pu L.-L."/>
            <person name="Saada N."/>
            <person name="Tang L."/>
            <person name="Weissenberger G."/>
            <person name="Zhu Y."/>
            <person name="Hemphill L."/>
            <person name="Shang Y."/>
            <person name="Youmans B."/>
            <person name="Ayvaz T."/>
            <person name="Ross M."/>
            <person name="Santibanez J."/>
            <person name="Aqrawi P."/>
            <person name="Gross S."/>
            <person name="Joshi V."/>
            <person name="Fowler G."/>
            <person name="Nazareth L."/>
            <person name="Reid J."/>
            <person name="Worley K."/>
            <person name="Petrosino J."/>
            <person name="Highlander S."/>
            <person name="Gibbs R."/>
        </authorList>
    </citation>
    <scope>NUCLEOTIDE SEQUENCE [LARGE SCALE GENOMIC DNA]</scope>
    <source>
        <strain evidence="4">DSM 15952 / CCUG 50447 / LMG 22039 / TP 1.5</strain>
    </source>
</reference>
<dbReference type="SUPFAM" id="SSF158560">
    <property type="entry name" value="BH3980-like"/>
    <property type="match status" value="1"/>
</dbReference>
<gene>
    <name evidence="3" type="ORF">HMPREF9088_1963</name>
</gene>
<feature type="transmembrane region" description="Helical" evidence="2">
    <location>
        <begin position="194"/>
        <end position="212"/>
    </location>
</feature>
<comment type="caution">
    <text evidence="3">The sequence shown here is derived from an EMBL/GenBank/DDBJ whole genome shotgun (WGS) entry which is preliminary data.</text>
</comment>
<dbReference type="PANTHER" id="PTHR41307">
    <property type="entry name" value="MEMBRANE PROTEIN-RELATED"/>
    <property type="match status" value="1"/>
</dbReference>
<protein>
    <recommendedName>
        <fullName evidence="5">DUF1129 family protein</fullName>
    </recommendedName>
</protein>
<feature type="transmembrane region" description="Helical" evidence="2">
    <location>
        <begin position="219"/>
        <end position="238"/>
    </location>
</feature>
<evidence type="ECO:0000313" key="3">
    <source>
        <dbReference type="EMBL" id="EFU73233.1"/>
    </source>
</evidence>
<dbReference type="EMBL" id="AEPV01000074">
    <property type="protein sequence ID" value="EFU73233.1"/>
    <property type="molecule type" value="Genomic_DNA"/>
</dbReference>
<keyword evidence="2" id="KW-0472">Membrane</keyword>
<feature type="coiled-coil region" evidence="1">
    <location>
        <begin position="3"/>
        <end position="64"/>
    </location>
</feature>
<dbReference type="PANTHER" id="PTHR41307:SF1">
    <property type="entry name" value="MEMBRANE PROTEIN"/>
    <property type="match status" value="1"/>
</dbReference>
<name>E6LHX3_ENTI1</name>
<feature type="transmembrane region" description="Helical" evidence="2">
    <location>
        <begin position="158"/>
        <end position="182"/>
    </location>
</feature>
<keyword evidence="2" id="KW-0812">Transmembrane</keyword>
<sequence length="278" mass="31705">MTNSETEQLIEQNNQLREQLTKENERYYSDLLVYTRIRGFFLNEQQLEEQLLQILQDMLDAQNDGVSAADYYGHQPQQLAEQLLDTFPKASNYTLVKWAGYIFGLSSFYTLLSQFSDATNQLRVGSFVLNGLLTILFIVCVFLIIQKSIYQRLIQNKIILYTVCSLLIGGLLVGVIGSQIFLPSFITISVSNRFMVTLIGLFLVVITVYYLKHWTKQRAILVAIGPFLYFSALCGLLIRTASLQELMNSLPGKTLLVAGNIICLIWFYIRFFAAAKKE</sequence>
<evidence type="ECO:0008006" key="5">
    <source>
        <dbReference type="Google" id="ProtNLM"/>
    </source>
</evidence>
<organism evidence="3 4">
    <name type="scientific">Enterococcus italicus (strain DSM 15952 / CCUG 50447 / LMG 22039 / TP 1.5)</name>
    <dbReference type="NCBI Taxonomy" id="888064"/>
    <lineage>
        <taxon>Bacteria</taxon>
        <taxon>Bacillati</taxon>
        <taxon>Bacillota</taxon>
        <taxon>Bacilli</taxon>
        <taxon>Lactobacillales</taxon>
        <taxon>Enterococcaceae</taxon>
        <taxon>Enterococcus</taxon>
    </lineage>
</organism>
<evidence type="ECO:0000313" key="4">
    <source>
        <dbReference type="Proteomes" id="UP000010296"/>
    </source>
</evidence>
<evidence type="ECO:0000256" key="1">
    <source>
        <dbReference type="SAM" id="Coils"/>
    </source>
</evidence>
<keyword evidence="2" id="KW-1133">Transmembrane helix</keyword>
<dbReference type="STRING" id="888064.HMPREF9088_1963"/>
<keyword evidence="1" id="KW-0175">Coiled coil</keyword>